<dbReference type="SMART" id="SM00543">
    <property type="entry name" value="MIF4G"/>
    <property type="match status" value="1"/>
</dbReference>
<dbReference type="Pfam" id="PF02854">
    <property type="entry name" value="MIF4G"/>
    <property type="match status" value="1"/>
</dbReference>
<name>A0ABQ9K7K4_9CUCU</name>
<comment type="caution">
    <text evidence="3">The sequence shown here is derived from an EMBL/GenBank/DDBJ whole genome shotgun (WGS) entry which is preliminary data.</text>
</comment>
<dbReference type="Proteomes" id="UP001162164">
    <property type="component" value="Unassembled WGS sequence"/>
</dbReference>
<dbReference type="Gene3D" id="1.25.40.180">
    <property type="match status" value="1"/>
</dbReference>
<gene>
    <name evidence="3" type="ORF">NQ317_015051</name>
</gene>
<dbReference type="EMBL" id="JAPWTJ010000013">
    <property type="protein sequence ID" value="KAJ8985507.1"/>
    <property type="molecule type" value="Genomic_DNA"/>
</dbReference>
<keyword evidence="4" id="KW-1185">Reference proteome</keyword>
<evidence type="ECO:0000313" key="4">
    <source>
        <dbReference type="Proteomes" id="UP001162164"/>
    </source>
</evidence>
<dbReference type="PANTHER" id="PTHR23253">
    <property type="entry name" value="EUKARYOTIC TRANSLATION INITIATION FACTOR 4 GAMMA"/>
    <property type="match status" value="1"/>
</dbReference>
<feature type="region of interest" description="Disordered" evidence="1">
    <location>
        <begin position="288"/>
        <end position="318"/>
    </location>
</feature>
<dbReference type="InterPro" id="IPR003890">
    <property type="entry name" value="MIF4G-like_typ-3"/>
</dbReference>
<accession>A0ABQ9K7K4</accession>
<feature type="compositionally biased region" description="Gly residues" evidence="1">
    <location>
        <begin position="309"/>
        <end position="318"/>
    </location>
</feature>
<reference evidence="3" key="1">
    <citation type="journal article" date="2023" name="Insect Mol. Biol.">
        <title>Genome sequencing provides insights into the evolution of gene families encoding plant cell wall-degrading enzymes in longhorned beetles.</title>
        <authorList>
            <person name="Shin N.R."/>
            <person name="Okamura Y."/>
            <person name="Kirsch R."/>
            <person name="Pauchet Y."/>
        </authorList>
    </citation>
    <scope>NUCLEOTIDE SEQUENCE</scope>
    <source>
        <strain evidence="3">MMC_N1</strain>
    </source>
</reference>
<feature type="compositionally biased region" description="Basic and acidic residues" evidence="1">
    <location>
        <begin position="292"/>
        <end position="307"/>
    </location>
</feature>
<organism evidence="3 4">
    <name type="scientific">Molorchus minor</name>
    <dbReference type="NCBI Taxonomy" id="1323400"/>
    <lineage>
        <taxon>Eukaryota</taxon>
        <taxon>Metazoa</taxon>
        <taxon>Ecdysozoa</taxon>
        <taxon>Arthropoda</taxon>
        <taxon>Hexapoda</taxon>
        <taxon>Insecta</taxon>
        <taxon>Pterygota</taxon>
        <taxon>Neoptera</taxon>
        <taxon>Endopterygota</taxon>
        <taxon>Coleoptera</taxon>
        <taxon>Polyphaga</taxon>
        <taxon>Cucujiformia</taxon>
        <taxon>Chrysomeloidea</taxon>
        <taxon>Cerambycidae</taxon>
        <taxon>Lamiinae</taxon>
        <taxon>Monochamini</taxon>
        <taxon>Molorchus</taxon>
    </lineage>
</organism>
<dbReference type="SUPFAM" id="SSF48371">
    <property type="entry name" value="ARM repeat"/>
    <property type="match status" value="1"/>
</dbReference>
<evidence type="ECO:0000256" key="1">
    <source>
        <dbReference type="SAM" id="MobiDB-lite"/>
    </source>
</evidence>
<dbReference type="InterPro" id="IPR016024">
    <property type="entry name" value="ARM-type_fold"/>
</dbReference>
<feature type="domain" description="MIF4G" evidence="2">
    <location>
        <begin position="25"/>
        <end position="255"/>
    </location>
</feature>
<sequence length="318" mass="36517">MRGDQLVLTKGTLSQRTTKKTEELYKKVRGVLNKLTPQKFDTLLSQIKSLQIDTAERLQGVIDLVFEKAVDEPNFSVAYALMCKELATLQFVIPVLKENPEYVNFRKLIITRCQMEFEKQSVDESVRNEKVKEIDACPDPEKKKDLQFELEEHDRRLRMKSVGNIRFIGELFKKGMLTVNIMNRCLTNLLDHKDEESLECLCKLLTTIGKELEGKGVDLSPIFTSMKNITDKKEGRVSSRIRFMLQDVIDLRNSKWVPRRQDLNPKTIDQIQKEADNEQINIHMMNSVPMTPRKDDRSGPGSIDRKGRGGGTLRTMGG</sequence>
<proteinExistence type="predicted"/>
<evidence type="ECO:0000313" key="3">
    <source>
        <dbReference type="EMBL" id="KAJ8985507.1"/>
    </source>
</evidence>
<protein>
    <recommendedName>
        <fullName evidence="2">MIF4G domain-containing protein</fullName>
    </recommendedName>
</protein>
<evidence type="ECO:0000259" key="2">
    <source>
        <dbReference type="SMART" id="SM00543"/>
    </source>
</evidence>
<dbReference type="PANTHER" id="PTHR23253:SF78">
    <property type="entry name" value="EUKARYOTIC TRANSLATION INITIATION FACTOR 4G1, ISOFORM B-RELATED"/>
    <property type="match status" value="1"/>
</dbReference>